<comment type="similarity">
    <text evidence="3">Belongs to the glycosyl hydrolase 5 (cellulase A) family.</text>
</comment>
<feature type="domain" description="Glycoside hydrolase family 5" evidence="4">
    <location>
        <begin position="51"/>
        <end position="368"/>
    </location>
</feature>
<evidence type="ECO:0000256" key="3">
    <source>
        <dbReference type="RuleBase" id="RU361153"/>
    </source>
</evidence>
<dbReference type="InterPro" id="IPR001547">
    <property type="entry name" value="Glyco_hydro_5"/>
</dbReference>
<proteinExistence type="inferred from homology"/>
<dbReference type="GO" id="GO:0000272">
    <property type="term" value="P:polysaccharide catabolic process"/>
    <property type="evidence" value="ECO:0007669"/>
    <property type="project" value="InterPro"/>
</dbReference>
<evidence type="ECO:0000256" key="1">
    <source>
        <dbReference type="ARBA" id="ARBA00022801"/>
    </source>
</evidence>
<keyword evidence="2 3" id="KW-0326">Glycosidase</keyword>
<name>A0A1I6D1C2_9PSEU</name>
<dbReference type="Gene3D" id="3.20.20.80">
    <property type="entry name" value="Glycosidases"/>
    <property type="match status" value="1"/>
</dbReference>
<dbReference type="GO" id="GO:0004553">
    <property type="term" value="F:hydrolase activity, hydrolyzing O-glycosyl compounds"/>
    <property type="evidence" value="ECO:0007669"/>
    <property type="project" value="InterPro"/>
</dbReference>
<keyword evidence="1 3" id="KW-0378">Hydrolase</keyword>
<dbReference type="InterPro" id="IPR052066">
    <property type="entry name" value="Glycosphingolipid_Hydrolases"/>
</dbReference>
<keyword evidence="6" id="KW-1185">Reference proteome</keyword>
<accession>A0A1I6D1C2</accession>
<dbReference type="InterPro" id="IPR017853">
    <property type="entry name" value="GH"/>
</dbReference>
<dbReference type="PANTHER" id="PTHR31308">
    <property type="match status" value="1"/>
</dbReference>
<gene>
    <name evidence="5" type="ORF">SAMN04488564_101793</name>
</gene>
<dbReference type="AlphaFoldDB" id="A0A1I6D1C2"/>
<protein>
    <submittedName>
        <fullName evidence="5">Cellulase (Glycosyl hydrolase family 5)</fullName>
    </submittedName>
</protein>
<evidence type="ECO:0000313" key="6">
    <source>
        <dbReference type="Proteomes" id="UP000198583"/>
    </source>
</evidence>
<evidence type="ECO:0000256" key="2">
    <source>
        <dbReference type="ARBA" id="ARBA00023295"/>
    </source>
</evidence>
<dbReference type="Proteomes" id="UP000198583">
    <property type="component" value="Unassembled WGS sequence"/>
</dbReference>
<reference evidence="6" key="1">
    <citation type="submission" date="2016-10" db="EMBL/GenBank/DDBJ databases">
        <authorList>
            <person name="Varghese N."/>
            <person name="Submissions S."/>
        </authorList>
    </citation>
    <scope>NUCLEOTIDE SEQUENCE [LARGE SCALE GENOMIC DNA]</scope>
    <source>
        <strain evidence="6">DSM 44232</strain>
    </source>
</reference>
<sequence>MRISFTFPKAAAMRRAVLLVVLFLFSLVVTPVHAESFDGSELRVSGGVFRDEHGREVVLRGFNVSGTAKLAEYRGLPFANTADARRSAQAMKQLTGANAVRFLLTWAWIEPQRGQIDHTYLDGVTAQLRAFTDLGLRVYLDFHQDLYSRHLFNKDSWYTGDGAPAWAASGYPKESCGLCFHWGQNMKNNNAVTAATYDFWHNRDGVQDSFVNAAGEALKHVREALPANEFKLVVGVDPLNEPYAGKYDTGQTSQTWERDLLMPFYQRFRAEMDEAGWTTKPAFVEPLVFWNQNVDFFAEPGGLTLVPGLGDRFVFNAHFYDGKAQSGVLMPGKAADGQYTQAFGTIRERAKALGTTAIVSEFGHPVSGFTSDKTPSVLKAIYQGLDSTAPGARWWSAPRGSVISGSQWHWDTNYGRHRELMNDNPDKVKTDGDAMNDEHFSAVKLDANGNPALTVDRAIVDRVYPQAVAGTTLAFTYEDRAYQTWQQIPLTNVRTLVGSAPFAVIVWDSTGGSAPTELHLPESLRSPLVISSASSTVDGDKLLLRAGQGRQFALVTAPSGGNVAAAEAEIRQWYVSW</sequence>
<evidence type="ECO:0000313" key="5">
    <source>
        <dbReference type="EMBL" id="SFQ99161.1"/>
    </source>
</evidence>
<dbReference type="SUPFAM" id="SSF51445">
    <property type="entry name" value="(Trans)glycosidases"/>
    <property type="match status" value="1"/>
</dbReference>
<dbReference type="EMBL" id="FOYL01000001">
    <property type="protein sequence ID" value="SFQ99161.1"/>
    <property type="molecule type" value="Genomic_DNA"/>
</dbReference>
<dbReference type="STRING" id="84724.SAMN04488564_101793"/>
<evidence type="ECO:0000259" key="4">
    <source>
        <dbReference type="Pfam" id="PF00150"/>
    </source>
</evidence>
<organism evidence="5 6">
    <name type="scientific">Lentzea waywayandensis</name>
    <dbReference type="NCBI Taxonomy" id="84724"/>
    <lineage>
        <taxon>Bacteria</taxon>
        <taxon>Bacillati</taxon>
        <taxon>Actinomycetota</taxon>
        <taxon>Actinomycetes</taxon>
        <taxon>Pseudonocardiales</taxon>
        <taxon>Pseudonocardiaceae</taxon>
        <taxon>Lentzea</taxon>
    </lineage>
</organism>
<dbReference type="PANTHER" id="PTHR31308:SF5">
    <property type="entry name" value="ERGOSTERYL-BETA-GLUCOSIDASE"/>
    <property type="match status" value="1"/>
</dbReference>
<dbReference type="Pfam" id="PF00150">
    <property type="entry name" value="Cellulase"/>
    <property type="match status" value="1"/>
</dbReference>